<evidence type="ECO:0000256" key="1">
    <source>
        <dbReference type="SAM" id="Phobius"/>
    </source>
</evidence>
<organism evidence="2 3">
    <name type="scientific">Trichinella pseudospiralis</name>
    <name type="common">Parasitic roundworm</name>
    <dbReference type="NCBI Taxonomy" id="6337"/>
    <lineage>
        <taxon>Eukaryota</taxon>
        <taxon>Metazoa</taxon>
        <taxon>Ecdysozoa</taxon>
        <taxon>Nematoda</taxon>
        <taxon>Enoplea</taxon>
        <taxon>Dorylaimia</taxon>
        <taxon>Trichinellida</taxon>
        <taxon>Trichinellidae</taxon>
        <taxon>Trichinella</taxon>
    </lineage>
</organism>
<feature type="non-terminal residue" evidence="2">
    <location>
        <position position="1"/>
    </location>
</feature>
<dbReference type="AlphaFoldDB" id="A0A0V0YD75"/>
<dbReference type="EMBL" id="JYDU01000028">
    <property type="protein sequence ID" value="KRX97705.1"/>
    <property type="molecule type" value="Genomic_DNA"/>
</dbReference>
<feature type="non-terminal residue" evidence="2">
    <location>
        <position position="74"/>
    </location>
</feature>
<evidence type="ECO:0000313" key="2">
    <source>
        <dbReference type="EMBL" id="KRX97705.1"/>
    </source>
</evidence>
<proteinExistence type="predicted"/>
<protein>
    <submittedName>
        <fullName evidence="2">Uncharacterized protein</fullName>
    </submittedName>
</protein>
<evidence type="ECO:0000313" key="3">
    <source>
        <dbReference type="Proteomes" id="UP000054815"/>
    </source>
</evidence>
<keyword evidence="1" id="KW-0812">Transmembrane</keyword>
<name>A0A0V0YD75_TRIPS</name>
<gene>
    <name evidence="2" type="ORF">T4E_8902</name>
</gene>
<comment type="caution">
    <text evidence="2">The sequence shown here is derived from an EMBL/GenBank/DDBJ whole genome shotgun (WGS) entry which is preliminary data.</text>
</comment>
<keyword evidence="1" id="KW-0472">Membrane</keyword>
<sequence length="74" mass="8886">LPSFTKLEICLPVRRLCIQLTAFAYNCNSTSYNYKIICFLLMEYFIIFEIYHLCVNVLMISRFNFYTAGKHWEI</sequence>
<keyword evidence="1" id="KW-1133">Transmembrane helix</keyword>
<feature type="transmembrane region" description="Helical" evidence="1">
    <location>
        <begin position="34"/>
        <end position="60"/>
    </location>
</feature>
<reference evidence="2 3" key="1">
    <citation type="submission" date="2015-01" db="EMBL/GenBank/DDBJ databases">
        <title>Evolution of Trichinella species and genotypes.</title>
        <authorList>
            <person name="Korhonen P.K."/>
            <person name="Edoardo P."/>
            <person name="Giuseppe L.R."/>
            <person name="Gasser R.B."/>
        </authorList>
    </citation>
    <scope>NUCLEOTIDE SEQUENCE [LARGE SCALE GENOMIC DNA]</scope>
    <source>
        <strain evidence="2">ISS141</strain>
    </source>
</reference>
<dbReference type="Proteomes" id="UP000054815">
    <property type="component" value="Unassembled WGS sequence"/>
</dbReference>
<accession>A0A0V0YD75</accession>